<accession>A0A6A6D3K3</accession>
<dbReference type="EMBL" id="ML993579">
    <property type="protein sequence ID" value="KAF2173957.1"/>
    <property type="molecule type" value="Genomic_DNA"/>
</dbReference>
<keyword evidence="3" id="KW-1185">Reference proteome</keyword>
<feature type="region of interest" description="Disordered" evidence="1">
    <location>
        <begin position="112"/>
        <end position="197"/>
    </location>
</feature>
<dbReference type="RefSeq" id="XP_033674846.1">
    <property type="nucleotide sequence ID" value="XM_033811063.1"/>
</dbReference>
<evidence type="ECO:0000313" key="3">
    <source>
        <dbReference type="Proteomes" id="UP000799537"/>
    </source>
</evidence>
<dbReference type="AlphaFoldDB" id="A0A6A6D3K3"/>
<sequence length="197" mass="20896">MDRVGRGLFEGRTRTDLTHLLAEVSNAILLKEFASLQQQTTAAALLHSPPPNPSTHLFVSPARSAYPHRLLASSATATYSLSLSSRAPTSTMAEPGVDDDDLFADLYDGDDVDQTAAPAKTDPEPQSTADDDFKPDTESMPVIAGGSSGAADVVDDSAFNNAGHDVEGMEGMQDSGDYHDSRTEDRPIGIKEDGSWA</sequence>
<protein>
    <submittedName>
        <fullName evidence="2">Uncharacterized protein</fullName>
    </submittedName>
</protein>
<feature type="compositionally biased region" description="Basic and acidic residues" evidence="1">
    <location>
        <begin position="176"/>
        <end position="197"/>
    </location>
</feature>
<evidence type="ECO:0000313" key="2">
    <source>
        <dbReference type="EMBL" id="KAF2173957.1"/>
    </source>
</evidence>
<organism evidence="2 3">
    <name type="scientific">Zasmidium cellare ATCC 36951</name>
    <dbReference type="NCBI Taxonomy" id="1080233"/>
    <lineage>
        <taxon>Eukaryota</taxon>
        <taxon>Fungi</taxon>
        <taxon>Dikarya</taxon>
        <taxon>Ascomycota</taxon>
        <taxon>Pezizomycotina</taxon>
        <taxon>Dothideomycetes</taxon>
        <taxon>Dothideomycetidae</taxon>
        <taxon>Mycosphaerellales</taxon>
        <taxon>Mycosphaerellaceae</taxon>
        <taxon>Zasmidium</taxon>
    </lineage>
</organism>
<dbReference type="Proteomes" id="UP000799537">
    <property type="component" value="Unassembled WGS sequence"/>
</dbReference>
<reference evidence="2" key="1">
    <citation type="journal article" date="2020" name="Stud. Mycol.">
        <title>101 Dothideomycetes genomes: a test case for predicting lifestyles and emergence of pathogens.</title>
        <authorList>
            <person name="Haridas S."/>
            <person name="Albert R."/>
            <person name="Binder M."/>
            <person name="Bloem J."/>
            <person name="Labutti K."/>
            <person name="Salamov A."/>
            <person name="Andreopoulos B."/>
            <person name="Baker S."/>
            <person name="Barry K."/>
            <person name="Bills G."/>
            <person name="Bluhm B."/>
            <person name="Cannon C."/>
            <person name="Castanera R."/>
            <person name="Culley D."/>
            <person name="Daum C."/>
            <person name="Ezra D."/>
            <person name="Gonzalez J."/>
            <person name="Henrissat B."/>
            <person name="Kuo A."/>
            <person name="Liang C."/>
            <person name="Lipzen A."/>
            <person name="Lutzoni F."/>
            <person name="Magnuson J."/>
            <person name="Mondo S."/>
            <person name="Nolan M."/>
            <person name="Ohm R."/>
            <person name="Pangilinan J."/>
            <person name="Park H.-J."/>
            <person name="Ramirez L."/>
            <person name="Alfaro M."/>
            <person name="Sun H."/>
            <person name="Tritt A."/>
            <person name="Yoshinaga Y."/>
            <person name="Zwiers L.-H."/>
            <person name="Turgeon B."/>
            <person name="Goodwin S."/>
            <person name="Spatafora J."/>
            <person name="Crous P."/>
            <person name="Grigoriev I."/>
        </authorList>
    </citation>
    <scope>NUCLEOTIDE SEQUENCE</scope>
    <source>
        <strain evidence="2">ATCC 36951</strain>
    </source>
</reference>
<name>A0A6A6D3K3_ZASCE</name>
<evidence type="ECO:0000256" key="1">
    <source>
        <dbReference type="SAM" id="MobiDB-lite"/>
    </source>
</evidence>
<gene>
    <name evidence="2" type="ORF">M409DRAFT_48860</name>
</gene>
<proteinExistence type="predicted"/>
<dbReference type="GeneID" id="54564335"/>